<feature type="compositionally biased region" description="Basic and acidic residues" evidence="1">
    <location>
        <begin position="1"/>
        <end position="18"/>
    </location>
</feature>
<evidence type="ECO:0000256" key="1">
    <source>
        <dbReference type="SAM" id="MobiDB-lite"/>
    </source>
</evidence>
<dbReference type="STRING" id="572036.SAMN05661099_0108"/>
<proteinExistence type="predicted"/>
<evidence type="ECO:0000313" key="3">
    <source>
        <dbReference type="Proteomes" id="UP000189981"/>
    </source>
</evidence>
<feature type="region of interest" description="Disordered" evidence="1">
    <location>
        <begin position="1"/>
        <end position="48"/>
    </location>
</feature>
<dbReference type="Proteomes" id="UP000189981">
    <property type="component" value="Unassembled WGS sequence"/>
</dbReference>
<protein>
    <submittedName>
        <fullName evidence="2">Uncharacterized protein</fullName>
    </submittedName>
</protein>
<dbReference type="EMBL" id="FUYR01000001">
    <property type="protein sequence ID" value="SKB27942.1"/>
    <property type="molecule type" value="Genomic_DNA"/>
</dbReference>
<evidence type="ECO:0000313" key="2">
    <source>
        <dbReference type="EMBL" id="SKB27942.1"/>
    </source>
</evidence>
<dbReference type="RefSeq" id="WP_079700623.1">
    <property type="nucleotide sequence ID" value="NZ_FUYR01000001.1"/>
</dbReference>
<gene>
    <name evidence="2" type="ORF">SAMN05661099_0108</name>
</gene>
<reference evidence="3" key="1">
    <citation type="submission" date="2017-02" db="EMBL/GenBank/DDBJ databases">
        <authorList>
            <person name="Varghese N."/>
            <person name="Submissions S."/>
        </authorList>
    </citation>
    <scope>NUCLEOTIDE SEQUENCE [LARGE SCALE GENOMIC DNA]</scope>
    <source>
        <strain evidence="3">DSM 22385</strain>
    </source>
</reference>
<name>A0A1T4ZYX9_9SPHI</name>
<organism evidence="2 3">
    <name type="scientific">Daejeonella lutea</name>
    <dbReference type="NCBI Taxonomy" id="572036"/>
    <lineage>
        <taxon>Bacteria</taxon>
        <taxon>Pseudomonadati</taxon>
        <taxon>Bacteroidota</taxon>
        <taxon>Sphingobacteriia</taxon>
        <taxon>Sphingobacteriales</taxon>
        <taxon>Sphingobacteriaceae</taxon>
        <taxon>Daejeonella</taxon>
    </lineage>
</organism>
<sequence length="64" mass="7366">MKDTREKKRKGSDTDKAIARPGLESTKEKPSKETFSQISPDTFLAEKDEVKNAEEKLRQKNKEN</sequence>
<keyword evidence="3" id="KW-1185">Reference proteome</keyword>
<dbReference type="AlphaFoldDB" id="A0A1T4ZYX9"/>
<accession>A0A1T4ZYX9</accession>